<dbReference type="AlphaFoldDB" id="A0A163IXP7"/>
<evidence type="ECO:0000313" key="3">
    <source>
        <dbReference type="Proteomes" id="UP000078561"/>
    </source>
</evidence>
<dbReference type="Proteomes" id="UP000078561">
    <property type="component" value="Unassembled WGS sequence"/>
</dbReference>
<sequence length="375" mass="41813">MQDYNSTPPILSSLTVLLLIVPTHYILIRHRQEGGSIDDGKGGGERRNAAALGSRLRPSSCGPLDRWTVLETKLKTDETRLDLLKDNFKSLYFLGLDDIGAMAATMLPAAASTNGNKAKNVARVVATKLPALQFHGDRFDKDSRALNSVQDFLDEFEDLYEVNGFSLATEWEAGLMKCLHPEFRRMARANLDFKNISWEEAKDKLIANLLLLLAFLIKQSPIRFLLRPWTIQLRPLPALSMSPLTNLCPSVIPTPLRLGHDRKTEQVAHFFDRWENLRLEGQLQDSSDLAKMLLNSLSGNQFLQKTLFSHPLVHSGGLFTSAEHLKGITMDLVRPPVWTMMVDNLGAPPSGVSSGARPPSSKRTDGNCPTVELWF</sequence>
<feature type="compositionally biased region" description="Basic and acidic residues" evidence="1">
    <location>
        <begin position="36"/>
        <end position="48"/>
    </location>
</feature>
<dbReference type="OrthoDB" id="10686814at2759"/>
<organism evidence="2">
    <name type="scientific">Absidia glauca</name>
    <name type="common">Pin mould</name>
    <dbReference type="NCBI Taxonomy" id="4829"/>
    <lineage>
        <taxon>Eukaryota</taxon>
        <taxon>Fungi</taxon>
        <taxon>Fungi incertae sedis</taxon>
        <taxon>Mucoromycota</taxon>
        <taxon>Mucoromycotina</taxon>
        <taxon>Mucoromycetes</taxon>
        <taxon>Mucorales</taxon>
        <taxon>Cunninghamellaceae</taxon>
        <taxon>Absidia</taxon>
    </lineage>
</organism>
<protein>
    <submittedName>
        <fullName evidence="2">Uncharacterized protein</fullName>
    </submittedName>
</protein>
<dbReference type="EMBL" id="LT550481">
    <property type="protein sequence ID" value="SAL95965.1"/>
    <property type="molecule type" value="Genomic_DNA"/>
</dbReference>
<gene>
    <name evidence="2" type="primary">ABSGL_01306.1 scaffold 1223</name>
</gene>
<proteinExistence type="predicted"/>
<accession>A0A163IXP7</accession>
<evidence type="ECO:0000256" key="1">
    <source>
        <dbReference type="SAM" id="MobiDB-lite"/>
    </source>
</evidence>
<evidence type="ECO:0000313" key="2">
    <source>
        <dbReference type="EMBL" id="SAL95965.1"/>
    </source>
</evidence>
<reference evidence="2" key="1">
    <citation type="submission" date="2016-04" db="EMBL/GenBank/DDBJ databases">
        <authorList>
            <person name="Evans L.H."/>
            <person name="Alamgir A."/>
            <person name="Owens N."/>
            <person name="Weber N.D."/>
            <person name="Virtaneva K."/>
            <person name="Barbian K."/>
            <person name="Babar A."/>
            <person name="Rosenke K."/>
        </authorList>
    </citation>
    <scope>NUCLEOTIDE SEQUENCE [LARGE SCALE GENOMIC DNA]</scope>
    <source>
        <strain evidence="2">CBS 101.48</strain>
    </source>
</reference>
<keyword evidence="3" id="KW-1185">Reference proteome</keyword>
<feature type="region of interest" description="Disordered" evidence="1">
    <location>
        <begin position="36"/>
        <end position="56"/>
    </location>
</feature>
<dbReference type="InParanoid" id="A0A163IXP7"/>
<name>A0A163IXP7_ABSGL</name>